<feature type="transmembrane region" description="Helical" evidence="4">
    <location>
        <begin position="970"/>
        <end position="991"/>
    </location>
</feature>
<dbReference type="GO" id="GO:0022857">
    <property type="term" value="F:transmembrane transporter activity"/>
    <property type="evidence" value="ECO:0007669"/>
    <property type="project" value="InterPro"/>
</dbReference>
<dbReference type="Proteomes" id="UP000053095">
    <property type="component" value="Unassembled WGS sequence"/>
</dbReference>
<dbReference type="SUPFAM" id="SSF103473">
    <property type="entry name" value="MFS general substrate transporter"/>
    <property type="match status" value="1"/>
</dbReference>
<reference evidence="7" key="1">
    <citation type="journal article" date="2015" name="Genome Announc.">
        <title>Draft genome sequence of Talaromyces cellulolyticus strain Y-94, a source of lignocellulosic biomass-degrading enzymes.</title>
        <authorList>
            <person name="Fujii T."/>
            <person name="Koike H."/>
            <person name="Sawayama S."/>
            <person name="Yano S."/>
            <person name="Inoue H."/>
        </authorList>
    </citation>
    <scope>NUCLEOTIDE SEQUENCE [LARGE SCALE GENOMIC DNA]</scope>
    <source>
        <strain evidence="7">Y-94</strain>
    </source>
</reference>
<feature type="transmembrane region" description="Helical" evidence="4">
    <location>
        <begin position="1063"/>
        <end position="1084"/>
    </location>
</feature>
<organism evidence="6 7">
    <name type="scientific">Talaromyces pinophilus</name>
    <name type="common">Penicillium pinophilum</name>
    <dbReference type="NCBI Taxonomy" id="128442"/>
    <lineage>
        <taxon>Eukaryota</taxon>
        <taxon>Fungi</taxon>
        <taxon>Dikarya</taxon>
        <taxon>Ascomycota</taxon>
        <taxon>Pezizomycotina</taxon>
        <taxon>Eurotiomycetes</taxon>
        <taxon>Eurotiomycetidae</taxon>
        <taxon>Eurotiales</taxon>
        <taxon>Trichocomaceae</taxon>
        <taxon>Talaromyces</taxon>
        <taxon>Talaromyces sect. Talaromyces</taxon>
    </lineage>
</organism>
<dbReference type="AlphaFoldDB" id="A0A698XLU3"/>
<dbReference type="GO" id="GO:0003677">
    <property type="term" value="F:DNA binding"/>
    <property type="evidence" value="ECO:0007669"/>
    <property type="project" value="InterPro"/>
</dbReference>
<proteinExistence type="predicted"/>
<gene>
    <name evidence="6" type="ORF">TCE0_013f01238</name>
</gene>
<feature type="transmembrane region" description="Helical" evidence="4">
    <location>
        <begin position="1042"/>
        <end position="1057"/>
    </location>
</feature>
<keyword evidence="7" id="KW-1185">Reference proteome</keyword>
<feature type="transmembrane region" description="Helical" evidence="4">
    <location>
        <begin position="926"/>
        <end position="949"/>
    </location>
</feature>
<feature type="compositionally biased region" description="Polar residues" evidence="3">
    <location>
        <begin position="524"/>
        <end position="538"/>
    </location>
</feature>
<dbReference type="EMBL" id="DF933809">
    <property type="protein sequence ID" value="GAM33960.1"/>
    <property type="molecule type" value="Genomic_DNA"/>
</dbReference>
<dbReference type="Gene3D" id="1.20.1250.20">
    <property type="entry name" value="MFS general substrate transporter like domains"/>
    <property type="match status" value="1"/>
</dbReference>
<dbReference type="InterPro" id="IPR011701">
    <property type="entry name" value="MFS"/>
</dbReference>
<evidence type="ECO:0000256" key="3">
    <source>
        <dbReference type="SAM" id="MobiDB-lite"/>
    </source>
</evidence>
<comment type="subcellular location">
    <subcellularLocation>
        <location evidence="1">Membrane</location>
        <topology evidence="1">Multi-pass membrane protein</topology>
    </subcellularLocation>
</comment>
<feature type="region of interest" description="Disordered" evidence="3">
    <location>
        <begin position="1"/>
        <end position="27"/>
    </location>
</feature>
<evidence type="ECO:0000313" key="6">
    <source>
        <dbReference type="EMBL" id="GAM33960.1"/>
    </source>
</evidence>
<evidence type="ECO:0000259" key="5">
    <source>
        <dbReference type="SMART" id="SM00906"/>
    </source>
</evidence>
<dbReference type="InterPro" id="IPR036259">
    <property type="entry name" value="MFS_trans_sf"/>
</dbReference>
<dbReference type="InterPro" id="IPR052761">
    <property type="entry name" value="Fungal_Detox/Toxin_TFs"/>
</dbReference>
<dbReference type="GO" id="GO:0008270">
    <property type="term" value="F:zinc ion binding"/>
    <property type="evidence" value="ECO:0007669"/>
    <property type="project" value="InterPro"/>
</dbReference>
<name>A0A698XLU3_TALPI</name>
<keyword evidence="4" id="KW-0812">Transmembrane</keyword>
<dbReference type="GO" id="GO:0006351">
    <property type="term" value="P:DNA-templated transcription"/>
    <property type="evidence" value="ECO:0007669"/>
    <property type="project" value="InterPro"/>
</dbReference>
<feature type="compositionally biased region" description="Low complexity" evidence="3">
    <location>
        <begin position="11"/>
        <end position="26"/>
    </location>
</feature>
<evidence type="ECO:0000256" key="4">
    <source>
        <dbReference type="SAM" id="Phobius"/>
    </source>
</evidence>
<dbReference type="SMART" id="SM00906">
    <property type="entry name" value="Fungal_trans"/>
    <property type="match status" value="1"/>
</dbReference>
<dbReference type="Pfam" id="PF07690">
    <property type="entry name" value="MFS_1"/>
    <property type="match status" value="1"/>
</dbReference>
<dbReference type="InterPro" id="IPR007219">
    <property type="entry name" value="XnlR_reg_dom"/>
</dbReference>
<keyword evidence="4" id="KW-1133">Transmembrane helix</keyword>
<feature type="transmembrane region" description="Helical" evidence="4">
    <location>
        <begin position="755"/>
        <end position="778"/>
    </location>
</feature>
<evidence type="ECO:0000313" key="7">
    <source>
        <dbReference type="Proteomes" id="UP000053095"/>
    </source>
</evidence>
<dbReference type="Pfam" id="PF04082">
    <property type="entry name" value="Fungal_trans"/>
    <property type="match status" value="1"/>
</dbReference>
<feature type="transmembrane region" description="Helical" evidence="4">
    <location>
        <begin position="784"/>
        <end position="804"/>
    </location>
</feature>
<dbReference type="PANTHER" id="PTHR47425">
    <property type="entry name" value="FARB-RELATED"/>
    <property type="match status" value="1"/>
</dbReference>
<feature type="domain" description="Xylanolytic transcriptional activator regulatory" evidence="5">
    <location>
        <begin position="213"/>
        <end position="288"/>
    </location>
</feature>
<dbReference type="PANTHER" id="PTHR47425:SF3">
    <property type="entry name" value="ZN(II)2CYS6 TRANSCRIPTION FACTOR (EUROFUNG)"/>
    <property type="match status" value="1"/>
</dbReference>
<feature type="transmembrane region" description="Helical" evidence="4">
    <location>
        <begin position="997"/>
        <end position="1022"/>
    </location>
</feature>
<sequence>MITPKLPWMERTASQAGSSATSVSSRRAQRLRSKVACQVPPVQIASDQRGPRYSVYDLCHPGTPQDAQPPAAPRLPKTEAHKPHELELIRANGGFVTLPKDVPDEVIRCYFRHVHFLIPVLNAKEFLDEYYYNGFTNINPLLMWSMCLASANFLGEETLRKTGFSSRKAMKEAMYTRAKCLYDLDCGTDKLVLIQCVLLLTFWYTDPQDHTGAWYWVGIAISLAQSIGFHRDPEFTHNVIPIESRALISRIWWSCVIRDRWLSLAKGRPMRIHDEDCDVPMPCAEDIFHEIHAIDPEIRNAFIPNQSDLLAETWIGLMKTSFHLGQILRIYYRVRGPRPSTQEIENIASDLHKAEQRELPQATTDDLVLIHKYHLDLFYQSTVVVLYRPYVLNADDDPALEDNVSWRETAKKRARAAASATNMTLENIIQLNVLNVVKPMIITALIPTMQIHLHDCRLRNSLQSGLATNKLQLCMLFLANIRDTYWSAGVMYRLFERAQNILKALHHTNSNSRTEAKRLPYTPPRNSENTTPSTSRSNGYEPAGLKAISGTWSNEGDISLDAIDQLLNPDFALRDDNYDALFSGFGLDGLGENQPFPGVQNETHPAFREAIDNPTNDNCDAIMTYSYLLVVYTFATSSATSSDSLLFVANCVNCPDKNSIVPLWLIFLRDGCVMLCDVWDMLENGPLAALTAAWESDTYDGNDIPYWAHFSNIAREGSSWSKDEVRIYGDASLLLARCFATMDQQKNDSWRGVRLAAWGLCLSVGVGGGTIISGYIIQDLSWNWTYGICAIMYGAWILVLFFFCPETAYCRPSSFDVDLGTEDKITQAIDDRKAEATNVEDIEVGASSTDIVEDKHSYWHDLKIFHGRVCDDSFFKVLARPLMMLIFPQVIFSFVAYGLTSSWLIVVGSMLAELFMAPPYNFSVSGVGLVSISPLIGAIVGAFISGPAADKIITYMSRKNGGVYEPEFRLVIIIVPLILGGMSFFGFGISLQNEDPWIGAVFFYGLQYFSVGFMTIAVYGYLTDCHRDKAPEAFASINLRNIYSFGMNYFVASWISSQGPREVFSIIGGIHIFICLMAIPMYIFGKRCRSWTSRVPIFQKVMRA</sequence>
<dbReference type="CDD" id="cd12148">
    <property type="entry name" value="fungal_TF_MHR"/>
    <property type="match status" value="1"/>
</dbReference>
<feature type="transmembrane region" description="Helical" evidence="4">
    <location>
        <begin position="882"/>
        <end position="906"/>
    </location>
</feature>
<keyword evidence="4" id="KW-0472">Membrane</keyword>
<accession>A0A698XLU3</accession>
<evidence type="ECO:0000256" key="1">
    <source>
        <dbReference type="ARBA" id="ARBA00004141"/>
    </source>
</evidence>
<evidence type="ECO:0000256" key="2">
    <source>
        <dbReference type="ARBA" id="ARBA00023242"/>
    </source>
</evidence>
<protein>
    <recommendedName>
        <fullName evidence="5">Xylanolytic transcriptional activator regulatory domain-containing protein</fullName>
    </recommendedName>
</protein>
<dbReference type="GO" id="GO:0016020">
    <property type="term" value="C:membrane"/>
    <property type="evidence" value="ECO:0007669"/>
    <property type="project" value="UniProtKB-SubCell"/>
</dbReference>
<keyword evidence="2" id="KW-0539">Nucleus</keyword>
<feature type="region of interest" description="Disordered" evidence="3">
    <location>
        <begin position="509"/>
        <end position="541"/>
    </location>
</feature>